<comment type="caution">
    <text evidence="14">The sequence shown here is derived from an EMBL/GenBank/DDBJ whole genome shotgun (WGS) entry which is preliminary data.</text>
</comment>
<evidence type="ECO:0000256" key="11">
    <source>
        <dbReference type="ARBA" id="ARBA00047518"/>
    </source>
</evidence>
<dbReference type="GO" id="GO:0005524">
    <property type="term" value="F:ATP binding"/>
    <property type="evidence" value="ECO:0007669"/>
    <property type="project" value="UniProtKB-KW"/>
</dbReference>
<evidence type="ECO:0000256" key="9">
    <source>
        <dbReference type="ARBA" id="ARBA00034531"/>
    </source>
</evidence>
<keyword evidence="5" id="KW-0479">Metal-binding</keyword>
<sequence>MRIRLNPITRLNHNIDYIRKSFGVARIGIFGSIARDEGTPESDVDILVEFREGEETFDNVMDLKFYLEDLFGRRADLVIADTLKPRIRDSVLKEVVYA</sequence>
<gene>
    <name evidence="14" type="ORF">FTO68_11690</name>
</gene>
<comment type="cofactor">
    <cofactor evidence="1">
        <name>Mg(2+)</name>
        <dbReference type="ChEBI" id="CHEBI:18420"/>
    </cofactor>
</comment>
<reference evidence="14 15" key="1">
    <citation type="submission" date="2019-08" db="EMBL/GenBank/DDBJ databases">
        <authorList>
            <person name="Chen S.-C."/>
            <person name="Lai M.-C."/>
            <person name="You Y.-T."/>
        </authorList>
    </citation>
    <scope>NUCLEOTIDE SEQUENCE [LARGE SCALE GENOMIC DNA]</scope>
    <source>
        <strain evidence="14 15">P2F9704a</strain>
    </source>
</reference>
<keyword evidence="6" id="KW-0547">Nucleotide-binding</keyword>
<evidence type="ECO:0000256" key="4">
    <source>
        <dbReference type="ARBA" id="ARBA00022695"/>
    </source>
</evidence>
<evidence type="ECO:0000313" key="14">
    <source>
        <dbReference type="EMBL" id="MCQ1539630.1"/>
    </source>
</evidence>
<evidence type="ECO:0000256" key="8">
    <source>
        <dbReference type="ARBA" id="ARBA00022842"/>
    </source>
</evidence>
<evidence type="ECO:0000256" key="6">
    <source>
        <dbReference type="ARBA" id="ARBA00022741"/>
    </source>
</evidence>
<dbReference type="EC" id="2.7.7.108" evidence="9"/>
<dbReference type="PANTHER" id="PTHR33571">
    <property type="entry name" value="SSL8005 PROTEIN"/>
    <property type="match status" value="1"/>
</dbReference>
<dbReference type="InterPro" id="IPR002934">
    <property type="entry name" value="Polymerase_NTP_transf_dom"/>
</dbReference>
<comment type="catalytic activity">
    <reaction evidence="12">
        <text>L-tyrosyl-[protein] + ATP = O-(5'-adenylyl)-L-tyrosyl-[protein] + diphosphate</text>
        <dbReference type="Rhea" id="RHEA:54288"/>
        <dbReference type="Rhea" id="RHEA-COMP:10136"/>
        <dbReference type="Rhea" id="RHEA-COMP:13846"/>
        <dbReference type="ChEBI" id="CHEBI:30616"/>
        <dbReference type="ChEBI" id="CHEBI:33019"/>
        <dbReference type="ChEBI" id="CHEBI:46858"/>
        <dbReference type="ChEBI" id="CHEBI:83624"/>
        <dbReference type="EC" id="2.7.7.108"/>
    </reaction>
</comment>
<dbReference type="Proteomes" id="UP001524383">
    <property type="component" value="Unassembled WGS sequence"/>
</dbReference>
<evidence type="ECO:0000256" key="10">
    <source>
        <dbReference type="ARBA" id="ARBA00038276"/>
    </source>
</evidence>
<keyword evidence="4" id="KW-0548">Nucleotidyltransferase</keyword>
<evidence type="ECO:0000256" key="7">
    <source>
        <dbReference type="ARBA" id="ARBA00022840"/>
    </source>
</evidence>
<dbReference type="GO" id="GO:0070733">
    <property type="term" value="F:AMPylase activity"/>
    <property type="evidence" value="ECO:0007669"/>
    <property type="project" value="UniProtKB-EC"/>
</dbReference>
<keyword evidence="15" id="KW-1185">Reference proteome</keyword>
<dbReference type="EMBL" id="VOTZ01000061">
    <property type="protein sequence ID" value="MCQ1539630.1"/>
    <property type="molecule type" value="Genomic_DNA"/>
</dbReference>
<keyword evidence="7" id="KW-0067">ATP-binding</keyword>
<dbReference type="InterPro" id="IPR052038">
    <property type="entry name" value="Type-VII_TA_antitoxin"/>
</dbReference>
<evidence type="ECO:0000313" key="15">
    <source>
        <dbReference type="Proteomes" id="UP001524383"/>
    </source>
</evidence>
<organism evidence="14 15">
    <name type="scientific">Methanocalculus taiwanensis</name>
    <dbReference type="NCBI Taxonomy" id="106207"/>
    <lineage>
        <taxon>Archaea</taxon>
        <taxon>Methanobacteriati</taxon>
        <taxon>Methanobacteriota</taxon>
        <taxon>Stenosarchaea group</taxon>
        <taxon>Methanomicrobia</taxon>
        <taxon>Methanomicrobiales</taxon>
        <taxon>Methanocalculaceae</taxon>
        <taxon>Methanocalculus</taxon>
    </lineage>
</organism>
<proteinExistence type="inferred from homology"/>
<dbReference type="InterPro" id="IPR043519">
    <property type="entry name" value="NT_sf"/>
</dbReference>
<comment type="similarity">
    <text evidence="10">Belongs to the MntA antitoxin family.</text>
</comment>
<accession>A0ABD4TQS2</accession>
<evidence type="ECO:0000259" key="13">
    <source>
        <dbReference type="Pfam" id="PF01909"/>
    </source>
</evidence>
<dbReference type="CDD" id="cd05403">
    <property type="entry name" value="NT_KNTase_like"/>
    <property type="match status" value="1"/>
</dbReference>
<keyword evidence="8" id="KW-0460">Magnesium</keyword>
<name>A0ABD4TQS2_9EURY</name>
<evidence type="ECO:0000256" key="3">
    <source>
        <dbReference type="ARBA" id="ARBA00022679"/>
    </source>
</evidence>
<evidence type="ECO:0000256" key="1">
    <source>
        <dbReference type="ARBA" id="ARBA00001946"/>
    </source>
</evidence>
<dbReference type="GO" id="GO:0046872">
    <property type="term" value="F:metal ion binding"/>
    <property type="evidence" value="ECO:0007669"/>
    <property type="project" value="UniProtKB-KW"/>
</dbReference>
<evidence type="ECO:0000256" key="5">
    <source>
        <dbReference type="ARBA" id="ARBA00022723"/>
    </source>
</evidence>
<dbReference type="Pfam" id="PF01909">
    <property type="entry name" value="NTP_transf_2"/>
    <property type="match status" value="1"/>
</dbReference>
<comment type="catalytic activity">
    <reaction evidence="11">
        <text>O-(5'-adenylyl)-L-tyrosyl-[protein] + ATP = O-[5'-(adenylyl-(5'-&gt;3')-adenylyl)]-L-tyrosyl-[protein] + diphosphate</text>
        <dbReference type="Rhea" id="RHEA:66528"/>
        <dbReference type="Rhea" id="RHEA-COMP:13846"/>
        <dbReference type="Rhea" id="RHEA-COMP:17046"/>
        <dbReference type="ChEBI" id="CHEBI:30616"/>
        <dbReference type="ChEBI" id="CHEBI:33019"/>
        <dbReference type="ChEBI" id="CHEBI:83624"/>
        <dbReference type="ChEBI" id="CHEBI:167160"/>
    </reaction>
</comment>
<evidence type="ECO:0000256" key="12">
    <source>
        <dbReference type="ARBA" id="ARBA00048696"/>
    </source>
</evidence>
<keyword evidence="2" id="KW-1277">Toxin-antitoxin system</keyword>
<dbReference type="Gene3D" id="3.30.460.10">
    <property type="entry name" value="Beta Polymerase, domain 2"/>
    <property type="match status" value="1"/>
</dbReference>
<protein>
    <recommendedName>
        <fullName evidence="9">protein adenylyltransferase</fullName>
        <ecNumber evidence="9">2.7.7.108</ecNumber>
    </recommendedName>
</protein>
<dbReference type="SUPFAM" id="SSF81301">
    <property type="entry name" value="Nucleotidyltransferase"/>
    <property type="match status" value="1"/>
</dbReference>
<evidence type="ECO:0000256" key="2">
    <source>
        <dbReference type="ARBA" id="ARBA00022649"/>
    </source>
</evidence>
<feature type="domain" description="Polymerase nucleotidyl transferase" evidence="13">
    <location>
        <begin position="17"/>
        <end position="97"/>
    </location>
</feature>
<keyword evidence="3" id="KW-0808">Transferase</keyword>
<dbReference type="AlphaFoldDB" id="A0ABD4TQS2"/>
<dbReference type="PANTHER" id="PTHR33571:SF14">
    <property type="entry name" value="PROTEIN ADENYLYLTRANSFERASE MJ0435-RELATED"/>
    <property type="match status" value="1"/>
</dbReference>